<dbReference type="EMBL" id="GBRH01234800">
    <property type="protein sequence ID" value="JAD63095.1"/>
    <property type="molecule type" value="Transcribed_RNA"/>
</dbReference>
<accession>A0A0A9BPI3</accession>
<reference evidence="1" key="2">
    <citation type="journal article" date="2015" name="Data Brief">
        <title>Shoot transcriptome of the giant reed, Arundo donax.</title>
        <authorList>
            <person name="Barrero R.A."/>
            <person name="Guerrero F.D."/>
            <person name="Moolhuijzen P."/>
            <person name="Goolsby J.A."/>
            <person name="Tidwell J."/>
            <person name="Bellgard S.E."/>
            <person name="Bellgard M.I."/>
        </authorList>
    </citation>
    <scope>NUCLEOTIDE SEQUENCE</scope>
    <source>
        <tissue evidence="1">Shoot tissue taken approximately 20 cm above the soil surface</tissue>
    </source>
</reference>
<protein>
    <submittedName>
        <fullName evidence="1">Uncharacterized protein</fullName>
    </submittedName>
</protein>
<organism evidence="1">
    <name type="scientific">Arundo donax</name>
    <name type="common">Giant reed</name>
    <name type="synonym">Donax arundinaceus</name>
    <dbReference type="NCBI Taxonomy" id="35708"/>
    <lineage>
        <taxon>Eukaryota</taxon>
        <taxon>Viridiplantae</taxon>
        <taxon>Streptophyta</taxon>
        <taxon>Embryophyta</taxon>
        <taxon>Tracheophyta</taxon>
        <taxon>Spermatophyta</taxon>
        <taxon>Magnoliopsida</taxon>
        <taxon>Liliopsida</taxon>
        <taxon>Poales</taxon>
        <taxon>Poaceae</taxon>
        <taxon>PACMAD clade</taxon>
        <taxon>Arundinoideae</taxon>
        <taxon>Arundineae</taxon>
        <taxon>Arundo</taxon>
    </lineage>
</organism>
<sequence length="81" mass="8610">MSNQLPNALGNLRTPHIRVGVCFARCVNSWAAQQGGQPRVTSSGGLTWAVLKKASGSPSIRAQLAPGADRDTINLYSNYLV</sequence>
<evidence type="ECO:0000313" key="1">
    <source>
        <dbReference type="EMBL" id="JAD63095.1"/>
    </source>
</evidence>
<name>A0A0A9BPI3_ARUDO</name>
<reference evidence="1" key="1">
    <citation type="submission" date="2014-09" db="EMBL/GenBank/DDBJ databases">
        <authorList>
            <person name="Magalhaes I.L.F."/>
            <person name="Oliveira U."/>
            <person name="Santos F.R."/>
            <person name="Vidigal T.H.D.A."/>
            <person name="Brescovit A.D."/>
            <person name="Santos A.J."/>
        </authorList>
    </citation>
    <scope>NUCLEOTIDE SEQUENCE</scope>
    <source>
        <tissue evidence="1">Shoot tissue taken approximately 20 cm above the soil surface</tissue>
    </source>
</reference>
<proteinExistence type="predicted"/>
<dbReference type="AlphaFoldDB" id="A0A0A9BPI3"/>